<evidence type="ECO:0000313" key="1">
    <source>
        <dbReference type="EMBL" id="KKR02454.1"/>
    </source>
</evidence>
<proteinExistence type="predicted"/>
<dbReference type="AlphaFoldDB" id="A0A0G0MEE4"/>
<comment type="caution">
    <text evidence="1">The sequence shown here is derived from an EMBL/GenBank/DDBJ whole genome shotgun (WGS) entry which is preliminary data.</text>
</comment>
<accession>A0A0G0MEE4</accession>
<gene>
    <name evidence="1" type="ORF">UT29_C0002G0016</name>
</gene>
<dbReference type="InterPro" id="IPR036388">
    <property type="entry name" value="WH-like_DNA-bd_sf"/>
</dbReference>
<sequence length="160" mass="18473">MDKDNTIDGEIETVRDYIPGYDMPPGMPAWAPLVTRDLTKRVVVVPYSFFLRGSRLSGSTWRVLGCILSYDWKHIKSEYNRGKITLSRKEKVWCSQKTISKDLNIPIRTVRSAISRLKEEKFITTKRRFNNSNEISIKYQEPSQLCLPSVQKPAFITGTK</sequence>
<dbReference type="Gene3D" id="1.10.10.10">
    <property type="entry name" value="Winged helix-like DNA-binding domain superfamily/Winged helix DNA-binding domain"/>
    <property type="match status" value="1"/>
</dbReference>
<dbReference type="EMBL" id="LBWF01000002">
    <property type="protein sequence ID" value="KKR02454.1"/>
    <property type="molecule type" value="Genomic_DNA"/>
</dbReference>
<reference evidence="1 2" key="1">
    <citation type="journal article" date="2015" name="Nature">
        <title>rRNA introns, odd ribosomes, and small enigmatic genomes across a large radiation of phyla.</title>
        <authorList>
            <person name="Brown C.T."/>
            <person name="Hug L.A."/>
            <person name="Thomas B.C."/>
            <person name="Sharon I."/>
            <person name="Castelle C.J."/>
            <person name="Singh A."/>
            <person name="Wilkins M.J."/>
            <person name="Williams K.H."/>
            <person name="Banfield J.F."/>
        </authorList>
    </citation>
    <scope>NUCLEOTIDE SEQUENCE [LARGE SCALE GENOMIC DNA]</scope>
    <source>
        <strain evidence="2">GW2011_GWA1_39_13</strain>
    </source>
</reference>
<name>A0A0G0MEE4_YANXG</name>
<evidence type="ECO:0000313" key="2">
    <source>
        <dbReference type="Proteomes" id="UP000034845"/>
    </source>
</evidence>
<dbReference type="Proteomes" id="UP000034845">
    <property type="component" value="Unassembled WGS sequence"/>
</dbReference>
<protein>
    <submittedName>
        <fullName evidence="1">Uncharacterized protein</fullName>
    </submittedName>
</protein>
<organism evidence="1 2">
    <name type="scientific">Yanofskybacteria sp. (strain GW2011_GWA1_39_13)</name>
    <dbReference type="NCBI Taxonomy" id="1619019"/>
    <lineage>
        <taxon>Bacteria</taxon>
        <taxon>Candidatus Yanofskyibacteriota</taxon>
    </lineage>
</organism>